<protein>
    <submittedName>
        <fullName evidence="3">Uncharacterized protein</fullName>
    </submittedName>
</protein>
<feature type="non-terminal residue" evidence="3">
    <location>
        <position position="1"/>
    </location>
</feature>
<evidence type="ECO:0000313" key="3">
    <source>
        <dbReference type="EMBL" id="CAJ0576008.1"/>
    </source>
</evidence>
<feature type="coiled-coil region" evidence="1">
    <location>
        <begin position="76"/>
        <end position="103"/>
    </location>
</feature>
<comment type="caution">
    <text evidence="3">The sequence shown here is derived from an EMBL/GenBank/DDBJ whole genome shotgun (WGS) entry which is preliminary data.</text>
</comment>
<accession>A0AA36CX39</accession>
<dbReference type="AlphaFoldDB" id="A0AA36CX39"/>
<feature type="compositionally biased region" description="Low complexity" evidence="2">
    <location>
        <begin position="152"/>
        <end position="173"/>
    </location>
</feature>
<evidence type="ECO:0000256" key="2">
    <source>
        <dbReference type="SAM" id="MobiDB-lite"/>
    </source>
</evidence>
<keyword evidence="1" id="KW-0175">Coiled coil</keyword>
<name>A0AA36CX39_9BILA</name>
<proteinExistence type="predicted"/>
<feature type="region of interest" description="Disordered" evidence="2">
    <location>
        <begin position="138"/>
        <end position="195"/>
    </location>
</feature>
<sequence>MNKRKFDIFNLHKYRCTFETIKTRITKERIAKGRLAKPGDNQHYKDRVDTVAADVINITASFESAMSEVKEAGKLLDDGRQLIRKLETEKDDIQKKVDEASTTLRHRYGHVDFDVADENPFPKPTPCPKHELLDKLKKSKAGAAKDGKQKKTANASSASSAASSSTASTSAASPKTALEKPPTPPGQPIQKHPGGRNTIYTTVGFCHKCRSNADLTEAYGPATCERCIGKYTFVFTITRINRNVQLLRRGKGMQQCEGRCGPQRKCSFCALLAWAEDGYHAKR</sequence>
<organism evidence="3 4">
    <name type="scientific">Mesorhabditis spiculigera</name>
    <dbReference type="NCBI Taxonomy" id="96644"/>
    <lineage>
        <taxon>Eukaryota</taxon>
        <taxon>Metazoa</taxon>
        <taxon>Ecdysozoa</taxon>
        <taxon>Nematoda</taxon>
        <taxon>Chromadorea</taxon>
        <taxon>Rhabditida</taxon>
        <taxon>Rhabditina</taxon>
        <taxon>Rhabditomorpha</taxon>
        <taxon>Rhabditoidea</taxon>
        <taxon>Rhabditidae</taxon>
        <taxon>Mesorhabditinae</taxon>
        <taxon>Mesorhabditis</taxon>
    </lineage>
</organism>
<evidence type="ECO:0000313" key="4">
    <source>
        <dbReference type="Proteomes" id="UP001177023"/>
    </source>
</evidence>
<gene>
    <name evidence="3" type="ORF">MSPICULIGERA_LOCUS14308</name>
</gene>
<dbReference type="EMBL" id="CATQJA010002642">
    <property type="protein sequence ID" value="CAJ0576008.1"/>
    <property type="molecule type" value="Genomic_DNA"/>
</dbReference>
<reference evidence="3" key="1">
    <citation type="submission" date="2023-06" db="EMBL/GenBank/DDBJ databases">
        <authorList>
            <person name="Delattre M."/>
        </authorList>
    </citation>
    <scope>NUCLEOTIDE SEQUENCE</scope>
    <source>
        <strain evidence="3">AF72</strain>
    </source>
</reference>
<dbReference type="Proteomes" id="UP001177023">
    <property type="component" value="Unassembled WGS sequence"/>
</dbReference>
<keyword evidence="4" id="KW-1185">Reference proteome</keyword>
<evidence type="ECO:0000256" key="1">
    <source>
        <dbReference type="SAM" id="Coils"/>
    </source>
</evidence>